<dbReference type="Proteomes" id="UP001177140">
    <property type="component" value="Unassembled WGS sequence"/>
</dbReference>
<name>A0AA41RXW1_PAPNU</name>
<feature type="non-terminal residue" evidence="1">
    <location>
        <position position="50"/>
    </location>
</feature>
<organism evidence="1 2">
    <name type="scientific">Papaver nudicaule</name>
    <name type="common">Iceland poppy</name>
    <dbReference type="NCBI Taxonomy" id="74823"/>
    <lineage>
        <taxon>Eukaryota</taxon>
        <taxon>Viridiplantae</taxon>
        <taxon>Streptophyta</taxon>
        <taxon>Embryophyta</taxon>
        <taxon>Tracheophyta</taxon>
        <taxon>Spermatophyta</taxon>
        <taxon>Magnoliopsida</taxon>
        <taxon>Ranunculales</taxon>
        <taxon>Papaveraceae</taxon>
        <taxon>Papaveroideae</taxon>
        <taxon>Papaver</taxon>
    </lineage>
</organism>
<feature type="non-terminal residue" evidence="1">
    <location>
        <position position="1"/>
    </location>
</feature>
<proteinExistence type="predicted"/>
<comment type="caution">
    <text evidence="1">The sequence shown here is derived from an EMBL/GenBank/DDBJ whole genome shotgun (WGS) entry which is preliminary data.</text>
</comment>
<keyword evidence="2" id="KW-1185">Reference proteome</keyword>
<dbReference type="EMBL" id="JAJJMA010031140">
    <property type="protein sequence ID" value="MCL7024158.1"/>
    <property type="molecule type" value="Genomic_DNA"/>
</dbReference>
<protein>
    <submittedName>
        <fullName evidence="1">Uncharacterized protein</fullName>
    </submittedName>
</protein>
<reference evidence="1" key="1">
    <citation type="submission" date="2022-03" db="EMBL/GenBank/DDBJ databases">
        <title>A functionally conserved STORR gene fusion in Papaver species that diverged 16.8 million years ago.</title>
        <authorList>
            <person name="Catania T."/>
        </authorList>
    </citation>
    <scope>NUCLEOTIDE SEQUENCE</scope>
    <source>
        <strain evidence="1">S-191538</strain>
    </source>
</reference>
<accession>A0AA41RXW1</accession>
<evidence type="ECO:0000313" key="1">
    <source>
        <dbReference type="EMBL" id="MCL7024158.1"/>
    </source>
</evidence>
<evidence type="ECO:0000313" key="2">
    <source>
        <dbReference type="Proteomes" id="UP001177140"/>
    </source>
</evidence>
<gene>
    <name evidence="1" type="ORF">MKW94_012474</name>
</gene>
<dbReference type="AlphaFoldDB" id="A0AA41RXW1"/>
<sequence>VALSKDLCHLIVMCFGELVEHVIGEKDNVSRNGSLVGLHSLLLDTSIFRK</sequence>